<name>A0A1Q9DLT3_SYMMI</name>
<evidence type="ECO:0000313" key="3">
    <source>
        <dbReference type="Proteomes" id="UP000186817"/>
    </source>
</evidence>
<feature type="region of interest" description="Disordered" evidence="1">
    <location>
        <begin position="335"/>
        <end position="360"/>
    </location>
</feature>
<dbReference type="Proteomes" id="UP000186817">
    <property type="component" value="Unassembled WGS sequence"/>
</dbReference>
<sequence length="633" mass="71339">MRSGSLEMWEEIQFEDPDALAHPQPRRSCTGTFGQLRHSEWESSDESEDGFWDPRPDWLERAERRLAAQRLSYTVGRLPQELVQVSPESVYDVPVIRAAASLGRAARSIIFDQHSLLVFSICLPQRFDGSRSTCTFAVSGHVASRRHIRFWGLLFPDAPNDVMLVWHQRYFGVQAHAFVWTVNPRRMPGSPELEVSCAAKTVLFIARFGVSVRCPLRFEDYIGGSNAGSSEIVVADDQKYARCVFELLSRGTNEHEQEEMDVDADEWRQEVADAVVELQSRFRNQARRSWEEVEGGAEETTGSRAISQTSLDERIQQELDESVALALADNTQASEGRVASSQLHSEPAPAVKPEAADQQELQDLQSLTKRRRLTPAAMKTSGAFDNLFEELSAATAGALPQIPPHQPAPRQRTVLQHTTHLLEFVKQRQPSWSDTLVRAAAAGLTVYRTRYQDLFVRDYVALLWIMEGERYLRSHNVNVCPFLLTLEGMFRTLSPSTGRSDDAVLNGIAQTLQQHNHEPEYFEACRDAALYPPERPGRAAATRSRQQEDEAPNPADGWPCVVANMISKIAGPLQKDLLDERRLLQFVVEWCETHSSRQAGVAFADASLFYDRSPDEICTFVDPRVPNFFIHCA</sequence>
<dbReference type="AlphaFoldDB" id="A0A1Q9DLT3"/>
<gene>
    <name evidence="2" type="ORF">AK812_SmicGene21692</name>
</gene>
<comment type="caution">
    <text evidence="2">The sequence shown here is derived from an EMBL/GenBank/DDBJ whole genome shotgun (WGS) entry which is preliminary data.</text>
</comment>
<feature type="region of interest" description="Disordered" evidence="1">
    <location>
        <begin position="288"/>
        <end position="309"/>
    </location>
</feature>
<feature type="compositionally biased region" description="Polar residues" evidence="1">
    <location>
        <begin position="335"/>
        <end position="344"/>
    </location>
</feature>
<organism evidence="2 3">
    <name type="scientific">Symbiodinium microadriaticum</name>
    <name type="common">Dinoflagellate</name>
    <name type="synonym">Zooxanthella microadriatica</name>
    <dbReference type="NCBI Taxonomy" id="2951"/>
    <lineage>
        <taxon>Eukaryota</taxon>
        <taxon>Sar</taxon>
        <taxon>Alveolata</taxon>
        <taxon>Dinophyceae</taxon>
        <taxon>Suessiales</taxon>
        <taxon>Symbiodiniaceae</taxon>
        <taxon>Symbiodinium</taxon>
    </lineage>
</organism>
<keyword evidence="3" id="KW-1185">Reference proteome</keyword>
<dbReference type="EMBL" id="LSRX01000479">
    <property type="protein sequence ID" value="OLP96109.1"/>
    <property type="molecule type" value="Genomic_DNA"/>
</dbReference>
<proteinExistence type="predicted"/>
<accession>A0A1Q9DLT3</accession>
<dbReference type="OrthoDB" id="10565746at2759"/>
<feature type="region of interest" description="Disordered" evidence="1">
    <location>
        <begin position="535"/>
        <end position="555"/>
    </location>
</feature>
<reference evidence="2 3" key="1">
    <citation type="submission" date="2016-02" db="EMBL/GenBank/DDBJ databases">
        <title>Genome analysis of coral dinoflagellate symbionts highlights evolutionary adaptations to a symbiotic lifestyle.</title>
        <authorList>
            <person name="Aranda M."/>
            <person name="Li Y."/>
            <person name="Liew Y.J."/>
            <person name="Baumgarten S."/>
            <person name="Simakov O."/>
            <person name="Wilson M."/>
            <person name="Piel J."/>
            <person name="Ashoor H."/>
            <person name="Bougouffa S."/>
            <person name="Bajic V.B."/>
            <person name="Ryu T."/>
            <person name="Ravasi T."/>
            <person name="Bayer T."/>
            <person name="Micklem G."/>
            <person name="Kim H."/>
            <person name="Bhak J."/>
            <person name="Lajeunesse T.C."/>
            <person name="Voolstra C.R."/>
        </authorList>
    </citation>
    <scope>NUCLEOTIDE SEQUENCE [LARGE SCALE GENOMIC DNA]</scope>
    <source>
        <strain evidence="2 3">CCMP2467</strain>
    </source>
</reference>
<evidence type="ECO:0000313" key="2">
    <source>
        <dbReference type="EMBL" id="OLP96109.1"/>
    </source>
</evidence>
<evidence type="ECO:0000256" key="1">
    <source>
        <dbReference type="SAM" id="MobiDB-lite"/>
    </source>
</evidence>
<protein>
    <submittedName>
        <fullName evidence="2">Uncharacterized protein</fullName>
    </submittedName>
</protein>